<evidence type="ECO:0000313" key="1">
    <source>
        <dbReference type="EMBL" id="PYB75570.1"/>
    </source>
</evidence>
<accession>A0ABX5NUG7</accession>
<gene>
    <name evidence="1" type="ORF">DMY87_09110</name>
</gene>
<name>A0ABX5NUG7_9HYPH</name>
<proteinExistence type="predicted"/>
<protein>
    <submittedName>
        <fullName evidence="1">Uncharacterized protein</fullName>
    </submittedName>
</protein>
<evidence type="ECO:0000313" key="2">
    <source>
        <dbReference type="Proteomes" id="UP000247536"/>
    </source>
</evidence>
<sequence length="59" mass="6065">MTRALTALHREITAAIKGQGSAGAVVAEHLVPAQRTVKADCPLADSQVVIEADAERGLG</sequence>
<dbReference type="EMBL" id="QJRY01000002">
    <property type="protein sequence ID" value="PYB75570.1"/>
    <property type="molecule type" value="Genomic_DNA"/>
</dbReference>
<organism evidence="1 2">
    <name type="scientific">Rhizobium wuzhouense</name>
    <dbReference type="NCBI Taxonomy" id="1986026"/>
    <lineage>
        <taxon>Bacteria</taxon>
        <taxon>Pseudomonadati</taxon>
        <taxon>Pseudomonadota</taxon>
        <taxon>Alphaproteobacteria</taxon>
        <taxon>Hyphomicrobiales</taxon>
        <taxon>Rhizobiaceae</taxon>
        <taxon>Rhizobium/Agrobacterium group</taxon>
        <taxon>Rhizobium</taxon>
    </lineage>
</organism>
<dbReference type="Proteomes" id="UP000247536">
    <property type="component" value="Unassembled WGS sequence"/>
</dbReference>
<reference evidence="1 2" key="1">
    <citation type="submission" date="2018-06" db="EMBL/GenBank/DDBJ databases">
        <title>Rhizobium wuzhouense sp. nov., isolated from roots of Oryza officinalis.</title>
        <authorList>
            <person name="Yuan T."/>
        </authorList>
    </citation>
    <scope>NUCLEOTIDE SEQUENCE [LARGE SCALE GENOMIC DNA]</scope>
    <source>
        <strain evidence="1 2">W44</strain>
    </source>
</reference>
<comment type="caution">
    <text evidence="1">The sequence shown here is derived from an EMBL/GenBank/DDBJ whole genome shotgun (WGS) entry which is preliminary data.</text>
</comment>
<keyword evidence="2" id="KW-1185">Reference proteome</keyword>